<dbReference type="SMR" id="A0A445A3C8"/>
<dbReference type="Gramene" id="arahy.Tifrunner.gnm2.ann2.Ah13g254300.1">
    <property type="protein sequence ID" value="arahy.Tifrunner.gnm2.ann2.Ah13g254300.1-CDS"/>
    <property type="gene ID" value="arahy.Tifrunner.gnm2.ann2.Ah13g254300"/>
</dbReference>
<comment type="caution">
    <text evidence="9">The sequence shown here is derived from an EMBL/GenBank/DDBJ whole genome shotgun (WGS) entry which is preliminary data.</text>
</comment>
<dbReference type="PANTHER" id="PTHR43648">
    <property type="entry name" value="ELECTRON TRANSFER FLAVOPROTEIN BETA SUBUNIT LYSINE METHYLTRANSFERASE"/>
    <property type="match status" value="1"/>
</dbReference>
<dbReference type="InterPro" id="IPR029063">
    <property type="entry name" value="SAM-dependent_MTases_sf"/>
</dbReference>
<dbReference type="GO" id="GO:0016279">
    <property type="term" value="F:protein-lysine N-methyltransferase activity"/>
    <property type="evidence" value="ECO:0007669"/>
    <property type="project" value="TreeGrafter"/>
</dbReference>
<dbReference type="EMBL" id="SDMP01000013">
    <property type="protein sequence ID" value="RYR20953.1"/>
    <property type="molecule type" value="Genomic_DNA"/>
</dbReference>
<keyword evidence="4" id="KW-0808">Transferase</keyword>
<evidence type="ECO:0000256" key="8">
    <source>
        <dbReference type="ARBA" id="ARBA00042266"/>
    </source>
</evidence>
<comment type="similarity">
    <text evidence="1">Belongs to the methyltransferase superfamily. PrmA family.</text>
</comment>
<dbReference type="PANTHER" id="PTHR43648:SF1">
    <property type="entry name" value="ELECTRON TRANSFER FLAVOPROTEIN BETA SUBUNIT LYSINE METHYLTRANSFERASE"/>
    <property type="match status" value="1"/>
</dbReference>
<protein>
    <recommendedName>
        <fullName evidence="8">ETFB lysine methyltransferase</fullName>
    </recommendedName>
    <alternativeName>
        <fullName evidence="7">Protein N-lysine methyltransferase METTL20</fullName>
    </alternativeName>
</protein>
<evidence type="ECO:0000256" key="4">
    <source>
        <dbReference type="ARBA" id="ARBA00022679"/>
    </source>
</evidence>
<organism evidence="9 10">
    <name type="scientific">Arachis hypogaea</name>
    <name type="common">Peanut</name>
    <dbReference type="NCBI Taxonomy" id="3818"/>
    <lineage>
        <taxon>Eukaryota</taxon>
        <taxon>Viridiplantae</taxon>
        <taxon>Streptophyta</taxon>
        <taxon>Embryophyta</taxon>
        <taxon>Tracheophyta</taxon>
        <taxon>Spermatophyta</taxon>
        <taxon>Magnoliopsida</taxon>
        <taxon>eudicotyledons</taxon>
        <taxon>Gunneridae</taxon>
        <taxon>Pentapetalae</taxon>
        <taxon>rosids</taxon>
        <taxon>fabids</taxon>
        <taxon>Fabales</taxon>
        <taxon>Fabaceae</taxon>
        <taxon>Papilionoideae</taxon>
        <taxon>50 kb inversion clade</taxon>
        <taxon>dalbergioids sensu lato</taxon>
        <taxon>Dalbergieae</taxon>
        <taxon>Pterocarpus clade</taxon>
        <taxon>Arachis</taxon>
    </lineage>
</organism>
<keyword evidence="5" id="KW-0949">S-adenosyl-L-methionine</keyword>
<dbReference type="Proteomes" id="UP000289738">
    <property type="component" value="Chromosome B03"/>
</dbReference>
<dbReference type="Pfam" id="PF06325">
    <property type="entry name" value="PrmA"/>
    <property type="match status" value="1"/>
</dbReference>
<dbReference type="Gene3D" id="3.40.50.150">
    <property type="entry name" value="Vaccinia Virus protein VP39"/>
    <property type="match status" value="1"/>
</dbReference>
<dbReference type="OrthoDB" id="419617at2759"/>
<dbReference type="SUPFAM" id="SSF53335">
    <property type="entry name" value="S-adenosyl-L-methionine-dependent methyltransferases"/>
    <property type="match status" value="1"/>
</dbReference>
<dbReference type="GO" id="GO:0032259">
    <property type="term" value="P:methylation"/>
    <property type="evidence" value="ECO:0007669"/>
    <property type="project" value="UniProtKB-KW"/>
</dbReference>
<keyword evidence="3" id="KW-0489">Methyltransferase</keyword>
<dbReference type="AlphaFoldDB" id="A0A445A3C8"/>
<evidence type="ECO:0000313" key="9">
    <source>
        <dbReference type="EMBL" id="RYR20953.1"/>
    </source>
</evidence>
<dbReference type="HAMAP" id="MF_00735">
    <property type="entry name" value="Methyltr_PrmA"/>
    <property type="match status" value="1"/>
</dbReference>
<accession>A0A445A3C8</accession>
<sequence>MMKAWHFLKHLNCTPAAASLSLHLLRSSSFSLNRYFPSHCFLSVHTTASDHWPARGQVTNGHAKFSTASSSLAVHSMASPVPVPANYVSVLVRCHKDNSDMLAEAILSFGASSVTMNEDDVCPDTDEVCVSSIFLEGEDINMSISHAADSIGLKEIPRYEVKIIEEDDWMKGAQESFHPVEVTEGLWVVPKWITPPDIQAMNIILNPGLAFGTGDHPTTKLCLLLLHGRIKGGEYILDYGTGTGILAIAALKFGAAFAVGVDIDSQAIASASENATLNNIGPDKLQLQLIASQTSSSCRDDWPSRVVEGENAFEIDRVTHKDKYDVVIANILLNPLLNLADQIIFSAKPGAIIGLSGILSEQVQNILQKYSLFLEDIEVSKMDDWACVSGRKRKNIDIC</sequence>
<dbReference type="GO" id="GO:0005739">
    <property type="term" value="C:mitochondrion"/>
    <property type="evidence" value="ECO:0007669"/>
    <property type="project" value="TreeGrafter"/>
</dbReference>
<keyword evidence="10" id="KW-1185">Reference proteome</keyword>
<reference evidence="9 10" key="1">
    <citation type="submission" date="2019-01" db="EMBL/GenBank/DDBJ databases">
        <title>Sequencing of cultivated peanut Arachis hypogaea provides insights into genome evolution and oil improvement.</title>
        <authorList>
            <person name="Chen X."/>
        </authorList>
    </citation>
    <scope>NUCLEOTIDE SEQUENCE [LARGE SCALE GENOMIC DNA]</scope>
    <source>
        <strain evidence="10">cv. Fuhuasheng</strain>
        <tissue evidence="9">Leaves</tissue>
    </source>
</reference>
<comment type="similarity">
    <text evidence="6">Belongs to the methyltransferase superfamily. ETFBKMT family.</text>
</comment>
<evidence type="ECO:0000313" key="10">
    <source>
        <dbReference type="Proteomes" id="UP000289738"/>
    </source>
</evidence>
<evidence type="ECO:0000256" key="7">
    <source>
        <dbReference type="ARBA" id="ARBA00041867"/>
    </source>
</evidence>
<evidence type="ECO:0000256" key="6">
    <source>
        <dbReference type="ARBA" id="ARBA00037932"/>
    </source>
</evidence>
<evidence type="ECO:0000256" key="1">
    <source>
        <dbReference type="ARBA" id="ARBA00009741"/>
    </source>
</evidence>
<name>A0A445A3C8_ARAHY</name>
<keyword evidence="2" id="KW-0963">Cytoplasm</keyword>
<dbReference type="STRING" id="3818.A0A445A3C8"/>
<evidence type="ECO:0000256" key="3">
    <source>
        <dbReference type="ARBA" id="ARBA00022603"/>
    </source>
</evidence>
<evidence type="ECO:0000256" key="2">
    <source>
        <dbReference type="ARBA" id="ARBA00022490"/>
    </source>
</evidence>
<evidence type="ECO:0000256" key="5">
    <source>
        <dbReference type="ARBA" id="ARBA00022691"/>
    </source>
</evidence>
<dbReference type="InterPro" id="IPR004498">
    <property type="entry name" value="Ribosomal_PrmA_MeTrfase"/>
</dbReference>
<dbReference type="CDD" id="cd02440">
    <property type="entry name" value="AdoMet_MTases"/>
    <property type="match status" value="1"/>
</dbReference>
<dbReference type="InterPro" id="IPR050078">
    <property type="entry name" value="Ribosomal_L11_MeTrfase_PrmA"/>
</dbReference>
<gene>
    <name evidence="9" type="ORF">Ahy_B03g066178</name>
</gene>
<proteinExistence type="inferred from homology"/>